<evidence type="ECO:0000313" key="1">
    <source>
        <dbReference type="EMBL" id="OAX77919.1"/>
    </source>
</evidence>
<sequence>MSNYYCNGFTLEALWARLDHEEKWSISGSSPTFLVHSDQLNPHVHSQDTEKSLVVALHVAAKIHEASLISDWSLRIRSNLQEDHQMVMTYANLHPRNIMIRPGRTEAMAWSRPQGSKYEFYDRVGARREWRVTCLVNWQRGGVYPEYWEYVKALNPADTAGCPLKWWYYLPRSIGVWPVEHAADKLIVVP</sequence>
<evidence type="ECO:0000313" key="2">
    <source>
        <dbReference type="Proteomes" id="UP000091918"/>
    </source>
</evidence>
<comment type="caution">
    <text evidence="1">The sequence shown here is derived from an EMBL/GenBank/DDBJ whole genome shotgun (WGS) entry which is preliminary data.</text>
</comment>
<keyword evidence="2" id="KW-1185">Reference proteome</keyword>
<dbReference type="EMBL" id="LGUA01001916">
    <property type="protein sequence ID" value="OAX77919.1"/>
    <property type="molecule type" value="Genomic_DNA"/>
</dbReference>
<reference evidence="1 2" key="1">
    <citation type="submission" date="2015-07" db="EMBL/GenBank/DDBJ databases">
        <title>Emmonsia species relationships and genome sequence.</title>
        <authorList>
            <person name="Cuomo C.A."/>
            <person name="Schwartz I.S."/>
            <person name="Kenyon C."/>
            <person name="de Hoog G.S."/>
            <person name="Govender N.P."/>
            <person name="Botha A."/>
            <person name="Moreno L."/>
            <person name="de Vries M."/>
            <person name="Munoz J.F."/>
            <person name="Stielow J.B."/>
        </authorList>
    </citation>
    <scope>NUCLEOTIDE SEQUENCE [LARGE SCALE GENOMIC DNA]</scope>
    <source>
        <strain evidence="1 2">CBS 136260</strain>
    </source>
</reference>
<dbReference type="Proteomes" id="UP000091918">
    <property type="component" value="Unassembled WGS sequence"/>
</dbReference>
<name>A0A1B7NM58_9EURO</name>
<dbReference type="OrthoDB" id="2906425at2759"/>
<accession>A0A1B7NM58</accession>
<protein>
    <submittedName>
        <fullName evidence="1">Uncharacterized protein</fullName>
    </submittedName>
</protein>
<dbReference type="AlphaFoldDB" id="A0A1B7NM58"/>
<dbReference type="STRING" id="1658172.A0A1B7NM58"/>
<gene>
    <name evidence="1" type="ORF">ACJ72_07777</name>
</gene>
<proteinExistence type="predicted"/>
<organism evidence="1 2">
    <name type="scientific">Emergomyces africanus</name>
    <dbReference type="NCBI Taxonomy" id="1955775"/>
    <lineage>
        <taxon>Eukaryota</taxon>
        <taxon>Fungi</taxon>
        <taxon>Dikarya</taxon>
        <taxon>Ascomycota</taxon>
        <taxon>Pezizomycotina</taxon>
        <taxon>Eurotiomycetes</taxon>
        <taxon>Eurotiomycetidae</taxon>
        <taxon>Onygenales</taxon>
        <taxon>Ajellomycetaceae</taxon>
        <taxon>Emergomyces</taxon>
    </lineage>
</organism>